<evidence type="ECO:0008006" key="4">
    <source>
        <dbReference type="Google" id="ProtNLM"/>
    </source>
</evidence>
<keyword evidence="1" id="KW-1133">Transmembrane helix</keyword>
<proteinExistence type="predicted"/>
<protein>
    <recommendedName>
        <fullName evidence="4">DoxX family membrane protein</fullName>
    </recommendedName>
</protein>
<evidence type="ECO:0000313" key="3">
    <source>
        <dbReference type="Proteomes" id="UP001500218"/>
    </source>
</evidence>
<keyword evidence="1" id="KW-0812">Transmembrane</keyword>
<feature type="transmembrane region" description="Helical" evidence="1">
    <location>
        <begin position="95"/>
        <end position="115"/>
    </location>
</feature>
<organism evidence="2 3">
    <name type="scientific">Luedemannella flava</name>
    <dbReference type="NCBI Taxonomy" id="349316"/>
    <lineage>
        <taxon>Bacteria</taxon>
        <taxon>Bacillati</taxon>
        <taxon>Actinomycetota</taxon>
        <taxon>Actinomycetes</taxon>
        <taxon>Micromonosporales</taxon>
        <taxon>Micromonosporaceae</taxon>
        <taxon>Luedemannella</taxon>
    </lineage>
</organism>
<dbReference type="RefSeq" id="WP_344140215.1">
    <property type="nucleotide sequence ID" value="NZ_BAAALT010000290.1"/>
</dbReference>
<evidence type="ECO:0000256" key="1">
    <source>
        <dbReference type="SAM" id="Phobius"/>
    </source>
</evidence>
<evidence type="ECO:0000313" key="2">
    <source>
        <dbReference type="EMBL" id="GAA1835500.1"/>
    </source>
</evidence>
<sequence length="168" mass="18195">MTTRLLLAAKNREDVIVRFAARHGIRLLRISIGVVFLWFAIPKYLPGVSPVDALVRHTVDTLTFHVVPGNLGCHLLAVVETGIGLGMLTGRLLRLTLVLLLLQMAGTLTPLLLFPREMFASSGVLTMEGQFIMKNLVIIAAGITLTATLRGGGLVASERAVRLDRESS</sequence>
<feature type="transmembrane region" description="Helical" evidence="1">
    <location>
        <begin position="135"/>
        <end position="156"/>
    </location>
</feature>
<gene>
    <name evidence="2" type="ORF">GCM10009682_62090</name>
</gene>
<keyword evidence="1" id="KW-0472">Membrane</keyword>
<keyword evidence="3" id="KW-1185">Reference proteome</keyword>
<dbReference type="Proteomes" id="UP001500218">
    <property type="component" value="Unassembled WGS sequence"/>
</dbReference>
<dbReference type="EMBL" id="BAAALT010000290">
    <property type="protein sequence ID" value="GAA1835500.1"/>
    <property type="molecule type" value="Genomic_DNA"/>
</dbReference>
<name>A0ABP4Z2M0_9ACTN</name>
<comment type="caution">
    <text evidence="2">The sequence shown here is derived from an EMBL/GenBank/DDBJ whole genome shotgun (WGS) entry which is preliminary data.</text>
</comment>
<accession>A0ABP4Z2M0</accession>
<feature type="transmembrane region" description="Helical" evidence="1">
    <location>
        <begin position="27"/>
        <end position="45"/>
    </location>
</feature>
<reference evidence="3" key="1">
    <citation type="journal article" date="2019" name="Int. J. Syst. Evol. Microbiol.">
        <title>The Global Catalogue of Microorganisms (GCM) 10K type strain sequencing project: providing services to taxonomists for standard genome sequencing and annotation.</title>
        <authorList>
            <consortium name="The Broad Institute Genomics Platform"/>
            <consortium name="The Broad Institute Genome Sequencing Center for Infectious Disease"/>
            <person name="Wu L."/>
            <person name="Ma J."/>
        </authorList>
    </citation>
    <scope>NUCLEOTIDE SEQUENCE [LARGE SCALE GENOMIC DNA]</scope>
    <source>
        <strain evidence="3">JCM 13250</strain>
    </source>
</reference>
<feature type="transmembrane region" description="Helical" evidence="1">
    <location>
        <begin position="65"/>
        <end position="88"/>
    </location>
</feature>